<dbReference type="InterPro" id="IPR029787">
    <property type="entry name" value="Nucleotide_cyclase"/>
</dbReference>
<dbReference type="AlphaFoldDB" id="A0A8J8NB31"/>
<evidence type="ECO:0000313" key="2">
    <source>
        <dbReference type="EMBL" id="TNV71622.1"/>
    </source>
</evidence>
<protein>
    <recommendedName>
        <fullName evidence="4">Guanylate cyclase domain-containing protein</fullName>
    </recommendedName>
</protein>
<comment type="caution">
    <text evidence="2">The sequence shown here is derived from an EMBL/GenBank/DDBJ whole genome shotgun (WGS) entry which is preliminary data.</text>
</comment>
<accession>A0A8J8NB31</accession>
<evidence type="ECO:0000313" key="3">
    <source>
        <dbReference type="Proteomes" id="UP000785679"/>
    </source>
</evidence>
<keyword evidence="3" id="KW-1185">Reference proteome</keyword>
<evidence type="ECO:0000256" key="1">
    <source>
        <dbReference type="SAM" id="MobiDB-lite"/>
    </source>
</evidence>
<dbReference type="Proteomes" id="UP000785679">
    <property type="component" value="Unassembled WGS sequence"/>
</dbReference>
<organism evidence="2 3">
    <name type="scientific">Halteria grandinella</name>
    <dbReference type="NCBI Taxonomy" id="5974"/>
    <lineage>
        <taxon>Eukaryota</taxon>
        <taxon>Sar</taxon>
        <taxon>Alveolata</taxon>
        <taxon>Ciliophora</taxon>
        <taxon>Intramacronucleata</taxon>
        <taxon>Spirotrichea</taxon>
        <taxon>Stichotrichia</taxon>
        <taxon>Sporadotrichida</taxon>
        <taxon>Halteriidae</taxon>
        <taxon>Halteria</taxon>
    </lineage>
</organism>
<name>A0A8J8NB31_HALGN</name>
<reference evidence="2" key="1">
    <citation type="submission" date="2019-06" db="EMBL/GenBank/DDBJ databases">
        <authorList>
            <person name="Zheng W."/>
        </authorList>
    </citation>
    <scope>NUCLEOTIDE SEQUENCE</scope>
    <source>
        <strain evidence="2">QDHG01</strain>
    </source>
</reference>
<sequence>MRSARKNGLTLKPPPTETQDSPKSLLGPERHVKYMMFSDFAGYSTLQDQHIPAFLEFMKQVESDVHDRVEWIESINTWGDALFVVMNSASQIAEYALSFFDIVDNLGMRLYGIKPIRALIPFARRPCISLGRRLSPQSELLRQSYQPSRRIEPVTAMQQFVALLHAEQNSLRFEAEQTDRPYIPKFVTEYVGYLGLAKHFSEQIYHIRWRKYQPTHFRARLSPSYSWLLNKLMMHSTRSAVNTSVSCCVLTEKHVHVTITPRRCRAYGYILCRRHKTDYVLNLREGEQCQNRQSV</sequence>
<feature type="region of interest" description="Disordered" evidence="1">
    <location>
        <begin position="1"/>
        <end position="25"/>
    </location>
</feature>
<dbReference type="SUPFAM" id="SSF55073">
    <property type="entry name" value="Nucleotide cyclase"/>
    <property type="match status" value="1"/>
</dbReference>
<evidence type="ECO:0008006" key="4">
    <source>
        <dbReference type="Google" id="ProtNLM"/>
    </source>
</evidence>
<dbReference type="EMBL" id="RRYP01029743">
    <property type="protein sequence ID" value="TNV71622.1"/>
    <property type="molecule type" value="Genomic_DNA"/>
</dbReference>
<gene>
    <name evidence="2" type="ORF">FGO68_gene11723</name>
</gene>
<proteinExistence type="predicted"/>